<accession>A0A9D2KRH3</accession>
<feature type="transmembrane region" description="Helical" evidence="1">
    <location>
        <begin position="91"/>
        <end position="111"/>
    </location>
</feature>
<reference evidence="2" key="1">
    <citation type="journal article" date="2021" name="PeerJ">
        <title>Extensive microbial diversity within the chicken gut microbiome revealed by metagenomics and culture.</title>
        <authorList>
            <person name="Gilroy R."/>
            <person name="Ravi A."/>
            <person name="Getino M."/>
            <person name="Pursley I."/>
            <person name="Horton D.L."/>
            <person name="Alikhan N.F."/>
            <person name="Baker D."/>
            <person name="Gharbi K."/>
            <person name="Hall N."/>
            <person name="Watson M."/>
            <person name="Adriaenssens E.M."/>
            <person name="Foster-Nyarko E."/>
            <person name="Jarju S."/>
            <person name="Secka A."/>
            <person name="Antonio M."/>
            <person name="Oren A."/>
            <person name="Chaudhuri R.R."/>
            <person name="La Ragione R."/>
            <person name="Hildebrand F."/>
            <person name="Pallen M.J."/>
        </authorList>
    </citation>
    <scope>NUCLEOTIDE SEQUENCE</scope>
    <source>
        <strain evidence="2">5032</strain>
    </source>
</reference>
<keyword evidence="1" id="KW-0472">Membrane</keyword>
<name>A0A9D2KRH3_9BACT</name>
<dbReference type="AlphaFoldDB" id="A0A9D2KRH3"/>
<proteinExistence type="predicted"/>
<dbReference type="EMBL" id="DWZD01000046">
    <property type="protein sequence ID" value="HJA79589.1"/>
    <property type="molecule type" value="Genomic_DNA"/>
</dbReference>
<protein>
    <submittedName>
        <fullName evidence="2">Uncharacterized protein</fullName>
    </submittedName>
</protein>
<evidence type="ECO:0000313" key="2">
    <source>
        <dbReference type="EMBL" id="HJA79589.1"/>
    </source>
</evidence>
<keyword evidence="1" id="KW-0812">Transmembrane</keyword>
<comment type="caution">
    <text evidence="2">The sequence shown here is derived from an EMBL/GenBank/DDBJ whole genome shotgun (WGS) entry which is preliminary data.</text>
</comment>
<dbReference type="Proteomes" id="UP000823821">
    <property type="component" value="Unassembled WGS sequence"/>
</dbReference>
<gene>
    <name evidence="2" type="ORF">H9784_08525</name>
</gene>
<keyword evidence="1" id="KW-1133">Transmembrane helix</keyword>
<sequence>MNALRHVIWWAAFLMAGIALQSAVPGLDAFSVGLIILLEDRDYRNLAWLLPTFIILQEGMGTALFGSSVVWYTALVLLYKLGRWLFEVNNLFFVLLLSTWFGAAYFGVAWLMAPLQDVPAFDMRATLDKSLIQALYVPVAWWLLAALRRWILPREE</sequence>
<evidence type="ECO:0000313" key="3">
    <source>
        <dbReference type="Proteomes" id="UP000823821"/>
    </source>
</evidence>
<feature type="transmembrane region" description="Helical" evidence="1">
    <location>
        <begin position="53"/>
        <end position="79"/>
    </location>
</feature>
<evidence type="ECO:0000256" key="1">
    <source>
        <dbReference type="SAM" id="Phobius"/>
    </source>
</evidence>
<feature type="transmembrane region" description="Helical" evidence="1">
    <location>
        <begin position="131"/>
        <end position="151"/>
    </location>
</feature>
<reference evidence="2" key="2">
    <citation type="submission" date="2021-04" db="EMBL/GenBank/DDBJ databases">
        <authorList>
            <person name="Gilroy R."/>
        </authorList>
    </citation>
    <scope>NUCLEOTIDE SEQUENCE</scope>
    <source>
        <strain evidence="2">5032</strain>
    </source>
</reference>
<organism evidence="2 3">
    <name type="scientific">Candidatus Desulfovibrio intestinavium</name>
    <dbReference type="NCBI Taxonomy" id="2838534"/>
    <lineage>
        <taxon>Bacteria</taxon>
        <taxon>Pseudomonadati</taxon>
        <taxon>Thermodesulfobacteriota</taxon>
        <taxon>Desulfovibrionia</taxon>
        <taxon>Desulfovibrionales</taxon>
        <taxon>Desulfovibrionaceae</taxon>
        <taxon>Desulfovibrio</taxon>
    </lineage>
</organism>